<feature type="signal peptide" evidence="1">
    <location>
        <begin position="1"/>
        <end position="21"/>
    </location>
</feature>
<accession>A0A1I7XB28</accession>
<keyword evidence="2" id="KW-1185">Reference proteome</keyword>
<evidence type="ECO:0000313" key="3">
    <source>
        <dbReference type="WBParaSite" id="Hba_14727"/>
    </source>
</evidence>
<feature type="chain" id="PRO_5009311063" evidence="1">
    <location>
        <begin position="22"/>
        <end position="140"/>
    </location>
</feature>
<dbReference type="Proteomes" id="UP000095283">
    <property type="component" value="Unplaced"/>
</dbReference>
<evidence type="ECO:0000313" key="2">
    <source>
        <dbReference type="Proteomes" id="UP000095283"/>
    </source>
</evidence>
<protein>
    <submittedName>
        <fullName evidence="3">Secreted protein</fullName>
    </submittedName>
</protein>
<proteinExistence type="predicted"/>
<keyword evidence="1" id="KW-0732">Signal</keyword>
<dbReference type="WBParaSite" id="Hba_14727">
    <property type="protein sequence ID" value="Hba_14727"/>
    <property type="gene ID" value="Hba_14727"/>
</dbReference>
<evidence type="ECO:0000256" key="1">
    <source>
        <dbReference type="SAM" id="SignalP"/>
    </source>
</evidence>
<sequence length="140" mass="14471">MKSLPITLITLVCSTLVWVQASPLPKRDAVAIPNENTSEMAVVTSPTVDTLTVEVDVVVDVAAGLGEKMFQQPPPNLIPTISFIFLVAVAAIVVEPVVVPAAALVAELAVEPAAVDVEEAEAVAVVVEAAVDASADLFKT</sequence>
<name>A0A1I7XB28_HETBA</name>
<dbReference type="AlphaFoldDB" id="A0A1I7XB28"/>
<reference evidence="3" key="1">
    <citation type="submission" date="2016-11" db="UniProtKB">
        <authorList>
            <consortium name="WormBaseParasite"/>
        </authorList>
    </citation>
    <scope>IDENTIFICATION</scope>
</reference>
<organism evidence="2 3">
    <name type="scientific">Heterorhabditis bacteriophora</name>
    <name type="common">Entomopathogenic nematode worm</name>
    <dbReference type="NCBI Taxonomy" id="37862"/>
    <lineage>
        <taxon>Eukaryota</taxon>
        <taxon>Metazoa</taxon>
        <taxon>Ecdysozoa</taxon>
        <taxon>Nematoda</taxon>
        <taxon>Chromadorea</taxon>
        <taxon>Rhabditida</taxon>
        <taxon>Rhabditina</taxon>
        <taxon>Rhabditomorpha</taxon>
        <taxon>Strongyloidea</taxon>
        <taxon>Heterorhabditidae</taxon>
        <taxon>Heterorhabditis</taxon>
    </lineage>
</organism>